<dbReference type="RefSeq" id="WP_006504671.1">
    <property type="nucleotide sequence ID" value="NZ_CABIWU010000009.1"/>
</dbReference>
<dbReference type="GO" id="GO:0001682">
    <property type="term" value="P:tRNA 5'-leader removal"/>
    <property type="evidence" value="ECO:0007669"/>
    <property type="project" value="UniProtKB-UniRule"/>
</dbReference>
<sequence length="112" mass="13556">MKKELRVKKSTEFETIIKKRKSVANREFVLYWNPNDLEHMRIGLSVGKKIGNAVARNKTKRQVRMMVHELFTKEDHNDYILIVRKPYSQNDFEQNKKSLQNLYLKMKKRMEK</sequence>
<comment type="function">
    <text evidence="6">RNaseP catalyzes the removal of the 5'-leader sequence from pre-tRNA to produce the mature 5'-terminus. It can also cleave other RNA substrates such as 4.5S RNA. The protein component plays an auxiliary but essential role in vivo by binding to the 5'-leader sequence and broadening the substrate specificity of the ribozyme.</text>
</comment>
<evidence type="ECO:0000256" key="4">
    <source>
        <dbReference type="ARBA" id="ARBA00022801"/>
    </source>
</evidence>
<organism evidence="8 10">
    <name type="scientific">Catenibacterium mitsuokai</name>
    <dbReference type="NCBI Taxonomy" id="100886"/>
    <lineage>
        <taxon>Bacteria</taxon>
        <taxon>Bacillati</taxon>
        <taxon>Bacillota</taxon>
        <taxon>Erysipelotrichia</taxon>
        <taxon>Erysipelotrichales</taxon>
        <taxon>Coprobacillaceae</taxon>
        <taxon>Catenibacterium</taxon>
    </lineage>
</organism>
<proteinExistence type="inferred from homology"/>
<evidence type="ECO:0000313" key="11">
    <source>
        <dbReference type="Proteomes" id="UP001197492"/>
    </source>
</evidence>
<evidence type="ECO:0000256" key="1">
    <source>
        <dbReference type="ARBA" id="ARBA00022694"/>
    </source>
</evidence>
<dbReference type="InterPro" id="IPR020568">
    <property type="entry name" value="Ribosomal_Su5_D2-typ_SF"/>
</dbReference>
<dbReference type="NCBIfam" id="TIGR00188">
    <property type="entry name" value="rnpA"/>
    <property type="match status" value="1"/>
</dbReference>
<name>A0AAW4MVC8_9FIRM</name>
<evidence type="ECO:0000256" key="6">
    <source>
        <dbReference type="HAMAP-Rule" id="MF_00227"/>
    </source>
</evidence>
<comment type="subunit">
    <text evidence="6">Consists of a catalytic RNA component (M1 or rnpB) and a protein subunit.</text>
</comment>
<dbReference type="GO" id="GO:0004526">
    <property type="term" value="F:ribonuclease P activity"/>
    <property type="evidence" value="ECO:0007669"/>
    <property type="project" value="UniProtKB-UniRule"/>
</dbReference>
<evidence type="ECO:0000313" key="10">
    <source>
        <dbReference type="Proteomes" id="UP001196408"/>
    </source>
</evidence>
<dbReference type="GO" id="GO:0030677">
    <property type="term" value="C:ribonuclease P complex"/>
    <property type="evidence" value="ECO:0007669"/>
    <property type="project" value="TreeGrafter"/>
</dbReference>
<keyword evidence="3 6" id="KW-0255">Endonuclease</keyword>
<comment type="caution">
    <text evidence="8">The sequence shown here is derived from an EMBL/GenBank/DDBJ whole genome shotgun (WGS) entry which is preliminary data.</text>
</comment>
<dbReference type="EMBL" id="JAHOEL010000026">
    <property type="protein sequence ID" value="MBV3392723.1"/>
    <property type="molecule type" value="Genomic_DNA"/>
</dbReference>
<dbReference type="EC" id="3.1.26.5" evidence="6 7"/>
<gene>
    <name evidence="6 8" type="primary">rnpA</name>
    <name evidence="8" type="ORF">KSV97_05175</name>
    <name evidence="9" type="ORF">KSW06_05540</name>
</gene>
<dbReference type="Gene3D" id="3.30.230.10">
    <property type="match status" value="1"/>
</dbReference>
<keyword evidence="1 6" id="KW-0819">tRNA processing</keyword>
<evidence type="ECO:0000256" key="5">
    <source>
        <dbReference type="ARBA" id="ARBA00022884"/>
    </source>
</evidence>
<dbReference type="EMBL" id="JAHOEF010000024">
    <property type="protein sequence ID" value="MBV3382630.1"/>
    <property type="molecule type" value="Genomic_DNA"/>
</dbReference>
<dbReference type="GeneID" id="301322908"/>
<keyword evidence="5 6" id="KW-0694">RNA-binding</keyword>
<comment type="similarity">
    <text evidence="6">Belongs to the RnpA family.</text>
</comment>
<dbReference type="HAMAP" id="MF_00227">
    <property type="entry name" value="RNase_P"/>
    <property type="match status" value="1"/>
</dbReference>
<evidence type="ECO:0000313" key="9">
    <source>
        <dbReference type="EMBL" id="MBV3392723.1"/>
    </source>
</evidence>
<dbReference type="PANTHER" id="PTHR33992">
    <property type="entry name" value="RIBONUCLEASE P PROTEIN COMPONENT"/>
    <property type="match status" value="1"/>
</dbReference>
<dbReference type="Pfam" id="PF00825">
    <property type="entry name" value="Ribonuclease_P"/>
    <property type="match status" value="1"/>
</dbReference>
<dbReference type="Proteomes" id="UP001197492">
    <property type="component" value="Unassembled WGS sequence"/>
</dbReference>
<dbReference type="Proteomes" id="UP001196408">
    <property type="component" value="Unassembled WGS sequence"/>
</dbReference>
<evidence type="ECO:0000256" key="2">
    <source>
        <dbReference type="ARBA" id="ARBA00022722"/>
    </source>
</evidence>
<evidence type="ECO:0000256" key="3">
    <source>
        <dbReference type="ARBA" id="ARBA00022759"/>
    </source>
</evidence>
<keyword evidence="4 6" id="KW-0378">Hydrolase</keyword>
<accession>A0AAW4MVC8</accession>
<protein>
    <recommendedName>
        <fullName evidence="6 7">Ribonuclease P protein component</fullName>
        <shortName evidence="6">RNase P protein</shortName>
        <shortName evidence="6">RNaseP protein</shortName>
        <ecNumber evidence="6 7">3.1.26.5</ecNumber>
    </recommendedName>
    <alternativeName>
        <fullName evidence="6">Protein C5</fullName>
    </alternativeName>
</protein>
<dbReference type="SUPFAM" id="SSF54211">
    <property type="entry name" value="Ribosomal protein S5 domain 2-like"/>
    <property type="match status" value="1"/>
</dbReference>
<reference evidence="8 11" key="1">
    <citation type="submission" date="2021-06" db="EMBL/GenBank/DDBJ databases">
        <title>Collection of gut derived symbiotic bacterial strains cultured from healthy donors.</title>
        <authorList>
            <person name="Lin H."/>
            <person name="Littmann E."/>
            <person name="Pamer E.G."/>
        </authorList>
    </citation>
    <scope>NUCLEOTIDE SEQUENCE</scope>
    <source>
        <strain evidence="9 11">MSK.21.70</strain>
        <strain evidence="8">MSK.21.82</strain>
    </source>
</reference>
<evidence type="ECO:0000313" key="8">
    <source>
        <dbReference type="EMBL" id="MBV3382630.1"/>
    </source>
</evidence>
<keyword evidence="11" id="KW-1185">Reference proteome</keyword>
<keyword evidence="2 6" id="KW-0540">Nuclease</keyword>
<dbReference type="InterPro" id="IPR014721">
    <property type="entry name" value="Ribsml_uS5_D2-typ_fold_subgr"/>
</dbReference>
<dbReference type="PANTHER" id="PTHR33992:SF1">
    <property type="entry name" value="RIBONUCLEASE P PROTEIN COMPONENT"/>
    <property type="match status" value="1"/>
</dbReference>
<dbReference type="GO" id="GO:0042781">
    <property type="term" value="F:3'-tRNA processing endoribonuclease activity"/>
    <property type="evidence" value="ECO:0007669"/>
    <property type="project" value="TreeGrafter"/>
</dbReference>
<comment type="catalytic activity">
    <reaction evidence="6">
        <text>Endonucleolytic cleavage of RNA, removing 5'-extranucleotides from tRNA precursor.</text>
        <dbReference type="EC" id="3.1.26.5"/>
    </reaction>
</comment>
<evidence type="ECO:0000256" key="7">
    <source>
        <dbReference type="NCBIfam" id="TIGR00188"/>
    </source>
</evidence>
<dbReference type="AlphaFoldDB" id="A0AAW4MVC8"/>
<dbReference type="InterPro" id="IPR000100">
    <property type="entry name" value="RNase_P"/>
</dbReference>
<dbReference type="GO" id="GO:0000049">
    <property type="term" value="F:tRNA binding"/>
    <property type="evidence" value="ECO:0007669"/>
    <property type="project" value="UniProtKB-UniRule"/>
</dbReference>